<sequence length="40" mass="4724">MTTNVSDFQEVYSFWKRLYSRYENTNKNGGSSKFANARLL</sequence>
<proteinExistence type="predicted"/>
<gene>
    <name evidence="1" type="ORF">HJ01_02768</name>
</gene>
<keyword evidence="2" id="KW-1185">Reference proteome</keyword>
<comment type="caution">
    <text evidence="1">The sequence shown here is derived from an EMBL/GenBank/DDBJ whole genome shotgun (WGS) entry which is preliminary data.</text>
</comment>
<dbReference type="AlphaFoldDB" id="H7FU48"/>
<organism evidence="1 2">
    <name type="scientific">Flavobacterium frigoris (strain PS1)</name>
    <dbReference type="NCBI Taxonomy" id="1086011"/>
    <lineage>
        <taxon>Bacteria</taxon>
        <taxon>Pseudomonadati</taxon>
        <taxon>Bacteroidota</taxon>
        <taxon>Flavobacteriia</taxon>
        <taxon>Flavobacteriales</taxon>
        <taxon>Flavobacteriaceae</taxon>
        <taxon>Flavobacterium</taxon>
    </lineage>
</organism>
<accession>H7FU48</accession>
<dbReference type="Proteomes" id="UP000005566">
    <property type="component" value="Unassembled WGS sequence"/>
</dbReference>
<name>H7FU48_FLAFP</name>
<reference evidence="1 2" key="1">
    <citation type="journal article" date="2014" name="Acta Crystallogr. D">
        <title>Structure-based characterization and antifreeze properties of a hyperactive ice-binding protein from the Antarctic bacterium Flavobacterium frigoris PS1.</title>
        <authorList>
            <person name="Do H."/>
            <person name="Kim S.J."/>
            <person name="Kim H.J."/>
            <person name="Lee J.H."/>
        </authorList>
    </citation>
    <scope>NUCLEOTIDE SEQUENCE [LARGE SCALE GENOMIC DNA]</scope>
    <source>
        <strain evidence="1 2">PS1</strain>
    </source>
</reference>
<dbReference type="EMBL" id="AHKF01000020">
    <property type="protein sequence ID" value="EIA07900.1"/>
    <property type="molecule type" value="Genomic_DNA"/>
</dbReference>
<protein>
    <submittedName>
        <fullName evidence="1">Uncharacterized protein</fullName>
    </submittedName>
</protein>
<dbReference type="PATRIC" id="fig|1086011.3.peg.2710"/>
<evidence type="ECO:0000313" key="1">
    <source>
        <dbReference type="EMBL" id="EIA07900.1"/>
    </source>
</evidence>
<evidence type="ECO:0000313" key="2">
    <source>
        <dbReference type="Proteomes" id="UP000005566"/>
    </source>
</evidence>